<name>A0A183P7W5_9TREM</name>
<accession>A0A183P7W5</accession>
<reference evidence="1 2" key="1">
    <citation type="submission" date="2018-11" db="EMBL/GenBank/DDBJ databases">
        <authorList>
            <consortium name="Pathogen Informatics"/>
        </authorList>
    </citation>
    <scope>NUCLEOTIDE SEQUENCE [LARGE SCALE GENOMIC DNA]</scope>
    <source>
        <strain>Denwood</strain>
        <strain evidence="2">Zambia</strain>
    </source>
</reference>
<gene>
    <name evidence="1" type="ORF">SMTD_LOCUS10451</name>
</gene>
<protein>
    <submittedName>
        <fullName evidence="1">Uncharacterized protein</fullName>
    </submittedName>
</protein>
<dbReference type="EMBL" id="UZAL01030584">
    <property type="protein sequence ID" value="VDP54535.1"/>
    <property type="molecule type" value="Genomic_DNA"/>
</dbReference>
<organism evidence="1 2">
    <name type="scientific">Schistosoma mattheei</name>
    <dbReference type="NCBI Taxonomy" id="31246"/>
    <lineage>
        <taxon>Eukaryota</taxon>
        <taxon>Metazoa</taxon>
        <taxon>Spiralia</taxon>
        <taxon>Lophotrochozoa</taxon>
        <taxon>Platyhelminthes</taxon>
        <taxon>Trematoda</taxon>
        <taxon>Digenea</taxon>
        <taxon>Strigeidida</taxon>
        <taxon>Schistosomatoidea</taxon>
        <taxon>Schistosomatidae</taxon>
        <taxon>Schistosoma</taxon>
    </lineage>
</organism>
<evidence type="ECO:0000313" key="1">
    <source>
        <dbReference type="EMBL" id="VDP54535.1"/>
    </source>
</evidence>
<dbReference type="AlphaFoldDB" id="A0A183P7W5"/>
<sequence>MRLGESHCKGGTRESSGMSLYALIKSMTKAYLSPNLGELQHSRLY</sequence>
<dbReference type="Proteomes" id="UP000269396">
    <property type="component" value="Unassembled WGS sequence"/>
</dbReference>
<keyword evidence="2" id="KW-1185">Reference proteome</keyword>
<evidence type="ECO:0000313" key="2">
    <source>
        <dbReference type="Proteomes" id="UP000269396"/>
    </source>
</evidence>
<proteinExistence type="predicted"/>